<gene>
    <name evidence="3" type="ORF">E4K62_00570</name>
</gene>
<organism evidence="3 4">
    <name type="scientific">Microbacterium wangchenii</name>
    <dbReference type="NCBI Taxonomy" id="2541726"/>
    <lineage>
        <taxon>Bacteria</taxon>
        <taxon>Bacillati</taxon>
        <taxon>Actinomycetota</taxon>
        <taxon>Actinomycetes</taxon>
        <taxon>Micrococcales</taxon>
        <taxon>Microbacteriaceae</taxon>
        <taxon>Microbacterium</taxon>
    </lineage>
</organism>
<evidence type="ECO:0000313" key="4">
    <source>
        <dbReference type="Proteomes" id="UP000295748"/>
    </source>
</evidence>
<reference evidence="3 4" key="1">
    <citation type="submission" date="2019-03" db="EMBL/GenBank/DDBJ databases">
        <authorList>
            <person name="Dong K."/>
        </authorList>
    </citation>
    <scope>NUCLEOTIDE SEQUENCE [LARGE SCALE GENOMIC DNA]</scope>
    <source>
        <strain evidence="4">dk512</strain>
    </source>
</reference>
<evidence type="ECO:0000259" key="1">
    <source>
        <dbReference type="Pfam" id="PF02625"/>
    </source>
</evidence>
<dbReference type="PANTHER" id="PTHR30388:SF4">
    <property type="entry name" value="MOLYBDENUM COFACTOR INSERTION CHAPERONE PAOD"/>
    <property type="match status" value="1"/>
</dbReference>
<name>A0ABX5SMH6_9MICO</name>
<dbReference type="EMBL" id="CP038266">
    <property type="protein sequence ID" value="QBR87323.1"/>
    <property type="molecule type" value="Genomic_DNA"/>
</dbReference>
<evidence type="ECO:0000313" key="3">
    <source>
        <dbReference type="EMBL" id="QBR87323.1"/>
    </source>
</evidence>
<protein>
    <submittedName>
        <fullName evidence="3">XdhC family protein</fullName>
    </submittedName>
</protein>
<dbReference type="Pfam" id="PF02625">
    <property type="entry name" value="XdhC_CoxI"/>
    <property type="match status" value="1"/>
</dbReference>
<dbReference type="RefSeq" id="WP_135062569.1">
    <property type="nucleotide sequence ID" value="NZ_CP038266.1"/>
</dbReference>
<dbReference type="Proteomes" id="UP000295748">
    <property type="component" value="Chromosome"/>
</dbReference>
<dbReference type="SUPFAM" id="SSF51984">
    <property type="entry name" value="MurCD N-terminal domain"/>
    <property type="match status" value="1"/>
</dbReference>
<evidence type="ECO:0000259" key="2">
    <source>
        <dbReference type="Pfam" id="PF13478"/>
    </source>
</evidence>
<feature type="domain" description="XdhC- CoxI" evidence="1">
    <location>
        <begin position="12"/>
        <end position="72"/>
    </location>
</feature>
<dbReference type="InterPro" id="IPR052698">
    <property type="entry name" value="MoCofactor_Util/Proc"/>
</dbReference>
<dbReference type="PANTHER" id="PTHR30388">
    <property type="entry name" value="ALDEHYDE OXIDOREDUCTASE MOLYBDENUM COFACTOR ASSEMBLY PROTEIN"/>
    <property type="match status" value="1"/>
</dbReference>
<dbReference type="Pfam" id="PF13478">
    <property type="entry name" value="XdhC_C"/>
    <property type="match status" value="1"/>
</dbReference>
<proteinExistence type="predicted"/>
<sequence length="347" mass="34824">MLELADSLLPVLHAGEPVAVVTVIRAARSAPRGPGAAMAVHRDGSVIGSISGGCVEGDAVLLATQVLATGHGMVASLGFSDEAAHAAGLACGGSVDVVIHRVDPADAVARAALEVPVDRSARVGIVVSGVAAGRLIPGDGLPAETRILESAYDGADVFVVQRDPRRRLVIAGAGEHAIALCRVASAAGFAVTVCDVWERLVTAERFPTAERLVVGTPAEHLDDLVGPDPARAAVCVLSHDERVDVPTLAAALELGAGFVGAMGARGTVAHRARLLAEAGVDAAEIARIHAPLGLDLGAPSPAGTAISILAEITAARHGGTGLPLRELTGPLHRSAASCTVAAAPQPA</sequence>
<accession>A0ABX5SMH6</accession>
<dbReference type="InterPro" id="IPR027051">
    <property type="entry name" value="XdhC_Rossmann_dom"/>
</dbReference>
<dbReference type="Gene3D" id="3.40.50.720">
    <property type="entry name" value="NAD(P)-binding Rossmann-like Domain"/>
    <property type="match status" value="1"/>
</dbReference>
<dbReference type="InterPro" id="IPR003777">
    <property type="entry name" value="XdhC_CoxI"/>
</dbReference>
<feature type="domain" description="XdhC Rossmann" evidence="2">
    <location>
        <begin position="168"/>
        <end position="312"/>
    </location>
</feature>
<keyword evidence="4" id="KW-1185">Reference proteome</keyword>